<dbReference type="STRING" id="889378.Spiaf_2614"/>
<dbReference type="HOGENOM" id="CLU_1030182_0_0_12"/>
<sequence>MRRRNYRLFTLLLILCLFSFSCQIHTGWANYTVAEPAISPRNPGGDATRVRILFSNVEAGPGMRQLPATSYEVYMSTSTSDGEYQRIITIYGTTDSAETDPNVNLTAAPAASGHDLQVDILATTFSLQRGVAYSFRMKAINDEHNIVSELSGNAVNFLQDLDKASISLIDSFNSDTGEVAVRMDEPVTGANEYSIVLSSDENNATGGNVIETISVDRDDLLSDSGARVTVNTGNLTEGGDYYIHLRANDTRDEGTGQDSYSDSIQITYEP</sequence>
<keyword evidence="4" id="KW-1185">Reference proteome</keyword>
<gene>
    <name evidence="3" type="ordered locus">Spiaf_2614</name>
</gene>
<feature type="chain" id="PRO_5003623444" evidence="2">
    <location>
        <begin position="25"/>
        <end position="270"/>
    </location>
</feature>
<feature type="region of interest" description="Disordered" evidence="1">
    <location>
        <begin position="249"/>
        <end position="270"/>
    </location>
</feature>
<dbReference type="KEGG" id="sfc:Spiaf_2614"/>
<dbReference type="Proteomes" id="UP000007383">
    <property type="component" value="Chromosome"/>
</dbReference>
<keyword evidence="2" id="KW-0732">Signal</keyword>
<dbReference type="AlphaFoldDB" id="H9UM97"/>
<evidence type="ECO:0000313" key="4">
    <source>
        <dbReference type="Proteomes" id="UP000007383"/>
    </source>
</evidence>
<feature type="signal peptide" evidence="2">
    <location>
        <begin position="1"/>
        <end position="24"/>
    </location>
</feature>
<reference evidence="4" key="1">
    <citation type="journal article" date="2013" name="Stand. Genomic Sci.">
        <title>Complete genome sequence of the halophilic bacterium Spirochaeta africana type strain (Z-7692(T)) from the alkaline Lake Magadi in the East African Rift.</title>
        <authorList>
            <person name="Liolos K."/>
            <person name="Abt B."/>
            <person name="Scheuner C."/>
            <person name="Teshima H."/>
            <person name="Held B."/>
            <person name="Lapidus A."/>
            <person name="Nolan M."/>
            <person name="Lucas S."/>
            <person name="Deshpande S."/>
            <person name="Cheng J.F."/>
            <person name="Tapia R."/>
            <person name="Goodwin L.A."/>
            <person name="Pitluck S."/>
            <person name="Pagani I."/>
            <person name="Ivanova N."/>
            <person name="Mavromatis K."/>
            <person name="Mikhailova N."/>
            <person name="Huntemann M."/>
            <person name="Pati A."/>
            <person name="Chen A."/>
            <person name="Palaniappan K."/>
            <person name="Land M."/>
            <person name="Rohde M."/>
            <person name="Tindall B.J."/>
            <person name="Detter J.C."/>
            <person name="Goker M."/>
            <person name="Bristow J."/>
            <person name="Eisen J.A."/>
            <person name="Markowitz V."/>
            <person name="Hugenholtz P."/>
            <person name="Woyke T."/>
            <person name="Klenk H.P."/>
            <person name="Kyrpides N.C."/>
        </authorList>
    </citation>
    <scope>NUCLEOTIDE SEQUENCE</scope>
    <source>
        <strain evidence="4">ATCC 700263 / DSM 8902 / Z-7692</strain>
    </source>
</reference>
<evidence type="ECO:0000256" key="2">
    <source>
        <dbReference type="SAM" id="SignalP"/>
    </source>
</evidence>
<evidence type="ECO:0000256" key="1">
    <source>
        <dbReference type="SAM" id="MobiDB-lite"/>
    </source>
</evidence>
<dbReference type="EMBL" id="CP003282">
    <property type="protein sequence ID" value="AFG38640.1"/>
    <property type="molecule type" value="Genomic_DNA"/>
</dbReference>
<evidence type="ECO:0000313" key="3">
    <source>
        <dbReference type="EMBL" id="AFG38640.1"/>
    </source>
</evidence>
<dbReference type="PATRIC" id="fig|889378.3.peg.2587"/>
<proteinExistence type="predicted"/>
<protein>
    <submittedName>
        <fullName evidence="3">Uncharacterized protein</fullName>
    </submittedName>
</protein>
<organism evidence="3 4">
    <name type="scientific">Spirochaeta africana (strain ATCC 700263 / DSM 8902 / Z-7692)</name>
    <dbReference type="NCBI Taxonomy" id="889378"/>
    <lineage>
        <taxon>Bacteria</taxon>
        <taxon>Pseudomonadati</taxon>
        <taxon>Spirochaetota</taxon>
        <taxon>Spirochaetia</taxon>
        <taxon>Spirochaetales</taxon>
        <taxon>Spirochaetaceae</taxon>
        <taxon>Spirochaeta</taxon>
    </lineage>
</organism>
<dbReference type="PROSITE" id="PS51257">
    <property type="entry name" value="PROKAR_LIPOPROTEIN"/>
    <property type="match status" value="1"/>
</dbReference>
<name>H9UM97_SPIAZ</name>
<accession>H9UM97</accession>
<feature type="compositionally biased region" description="Polar residues" evidence="1">
    <location>
        <begin position="256"/>
        <end position="270"/>
    </location>
</feature>